<protein>
    <submittedName>
        <fullName evidence="1">Cupin</fullName>
    </submittedName>
</protein>
<name>A0A0J7XU18_9SPHN</name>
<dbReference type="RefSeq" id="WP_059151975.1">
    <property type="nucleotide sequence ID" value="NZ_KQ130454.1"/>
</dbReference>
<dbReference type="EMBL" id="JACU01000005">
    <property type="protein sequence ID" value="KMS55321.1"/>
    <property type="molecule type" value="Genomic_DNA"/>
</dbReference>
<dbReference type="AlphaFoldDB" id="A0A0J7XU18"/>
<sequence>MTARAHDLRTHPVHLGLGAKAAAQPAFTGMEWYAAYAQRNAADGREGRLVSMYDFTSDWDVWEMHPLGDELVVCLSGELTLIQEGPDGGLHSETITAGQYIINPAGVWHTANVAAAASVLFVTAGEGTEGRPR</sequence>
<comment type="caution">
    <text evidence="1">The sequence shown here is derived from an EMBL/GenBank/DDBJ whole genome shotgun (WGS) entry which is preliminary data.</text>
</comment>
<dbReference type="PATRIC" id="fig|1114963.3.peg.2838"/>
<evidence type="ECO:0000313" key="2">
    <source>
        <dbReference type="Proteomes" id="UP000052268"/>
    </source>
</evidence>
<dbReference type="Proteomes" id="UP000052268">
    <property type="component" value="Unassembled WGS sequence"/>
</dbReference>
<reference evidence="1 2" key="1">
    <citation type="journal article" date="2015" name="G3 (Bethesda)">
        <title>Insights into Ongoing Evolution of the Hexachlorocyclohexane Catabolic Pathway from Comparative Genomics of Ten Sphingomonadaceae Strains.</title>
        <authorList>
            <person name="Pearce S.L."/>
            <person name="Oakeshott J.G."/>
            <person name="Pandey G."/>
        </authorList>
    </citation>
    <scope>NUCLEOTIDE SEQUENCE [LARGE SCALE GENOMIC DNA]</scope>
    <source>
        <strain evidence="1 2">LL02</strain>
    </source>
</reference>
<proteinExistence type="predicted"/>
<dbReference type="OrthoDB" id="512358at2"/>
<dbReference type="InterPro" id="IPR011051">
    <property type="entry name" value="RmlC_Cupin_sf"/>
</dbReference>
<keyword evidence="2" id="KW-1185">Reference proteome</keyword>
<dbReference type="Gene3D" id="2.60.120.10">
    <property type="entry name" value="Jelly Rolls"/>
    <property type="match status" value="1"/>
</dbReference>
<gene>
    <name evidence="1" type="ORF">V474_20005</name>
</gene>
<dbReference type="SUPFAM" id="SSF51182">
    <property type="entry name" value="RmlC-like cupins"/>
    <property type="match status" value="1"/>
</dbReference>
<evidence type="ECO:0000313" key="1">
    <source>
        <dbReference type="EMBL" id="KMS55321.1"/>
    </source>
</evidence>
<organism evidence="1 2">
    <name type="scientific">Novosphingobium barchaimii LL02</name>
    <dbReference type="NCBI Taxonomy" id="1114963"/>
    <lineage>
        <taxon>Bacteria</taxon>
        <taxon>Pseudomonadati</taxon>
        <taxon>Pseudomonadota</taxon>
        <taxon>Alphaproteobacteria</taxon>
        <taxon>Sphingomonadales</taxon>
        <taxon>Sphingomonadaceae</taxon>
        <taxon>Novosphingobium</taxon>
    </lineage>
</organism>
<accession>A0A0J7XU18</accession>
<dbReference type="InterPro" id="IPR014710">
    <property type="entry name" value="RmlC-like_jellyroll"/>
</dbReference>